<keyword evidence="2" id="KW-1185">Reference proteome</keyword>
<comment type="caution">
    <text evidence="1">The sequence shown here is derived from an EMBL/GenBank/DDBJ whole genome shotgun (WGS) entry which is preliminary data.</text>
</comment>
<evidence type="ECO:0008006" key="3">
    <source>
        <dbReference type="Google" id="ProtNLM"/>
    </source>
</evidence>
<name>A0ABW0JP41_9GAMM</name>
<reference evidence="2" key="1">
    <citation type="journal article" date="2019" name="Int. J. Syst. Evol. Microbiol.">
        <title>The Global Catalogue of Microorganisms (GCM) 10K type strain sequencing project: providing services to taxonomists for standard genome sequencing and annotation.</title>
        <authorList>
            <consortium name="The Broad Institute Genomics Platform"/>
            <consortium name="The Broad Institute Genome Sequencing Center for Infectious Disease"/>
            <person name="Wu L."/>
            <person name="Ma J."/>
        </authorList>
    </citation>
    <scope>NUCLEOTIDE SEQUENCE [LARGE SCALE GENOMIC DNA]</scope>
    <source>
        <strain evidence="2">JCM 17130</strain>
    </source>
</reference>
<evidence type="ECO:0000313" key="2">
    <source>
        <dbReference type="Proteomes" id="UP001596013"/>
    </source>
</evidence>
<dbReference type="Proteomes" id="UP001596013">
    <property type="component" value="Unassembled WGS sequence"/>
</dbReference>
<accession>A0ABW0JP41</accession>
<gene>
    <name evidence="1" type="ORF">ACFPME_13030</name>
</gene>
<dbReference type="RefSeq" id="WP_377305984.1">
    <property type="nucleotide sequence ID" value="NZ_JBHSMK010000009.1"/>
</dbReference>
<organism evidence="1 2">
    <name type="scientific">Rhodanobacter umsongensis</name>
    <dbReference type="NCBI Taxonomy" id="633153"/>
    <lineage>
        <taxon>Bacteria</taxon>
        <taxon>Pseudomonadati</taxon>
        <taxon>Pseudomonadota</taxon>
        <taxon>Gammaproteobacteria</taxon>
        <taxon>Lysobacterales</taxon>
        <taxon>Rhodanobacteraceae</taxon>
        <taxon>Rhodanobacter</taxon>
    </lineage>
</organism>
<evidence type="ECO:0000313" key="1">
    <source>
        <dbReference type="EMBL" id="MFC5437481.1"/>
    </source>
</evidence>
<protein>
    <recommendedName>
        <fullName evidence="3">HTH HARE-type domain-containing protein</fullName>
    </recommendedName>
</protein>
<proteinExistence type="predicted"/>
<dbReference type="EMBL" id="JBHSMK010000009">
    <property type="protein sequence ID" value="MFC5437481.1"/>
    <property type="molecule type" value="Genomic_DNA"/>
</dbReference>
<sequence length="246" mass="27053">MSTIRKRVADVLTEAIQHSPSGLRWAELHRTAERALPGENQNSIHGSIHYFASHLPAEISKPERGLYVYGAEATTSPDLSSVPAVSLSRLKEEDFYQSFADWLKDEVEEATVAIPLGGNSFGTKWGTPDVIALFQPRRTDPIKFPEEVIAAEIKTDTSQLIVAFGQACAYKLFAHRVYLVIPRTAPKADLQRLDALAGVVGIGLVKFNPDDAANPEFVVMARAAKHEPDYFYTNQAITKCTEALGL</sequence>